<proteinExistence type="predicted"/>
<comment type="caution">
    <text evidence="2">The sequence shown here is derived from an EMBL/GenBank/DDBJ whole genome shotgun (WGS) entry which is preliminary data.</text>
</comment>
<keyword evidence="3" id="KW-1185">Reference proteome</keyword>
<keyword evidence="1" id="KW-0732">Signal</keyword>
<gene>
    <name evidence="2" type="ORF">SAMN06295909_2244</name>
</gene>
<name>A0ABY1RFP7_9MICO</name>
<accession>A0ABY1RFP7</accession>
<dbReference type="InterPro" id="IPR013207">
    <property type="entry name" value="LGFP"/>
</dbReference>
<organism evidence="2 3">
    <name type="scientific">Plantibacter elymi</name>
    <name type="common">nom. nud.</name>
    <dbReference type="NCBI Taxonomy" id="199708"/>
    <lineage>
        <taxon>Bacteria</taxon>
        <taxon>Bacillati</taxon>
        <taxon>Actinomycetota</taxon>
        <taxon>Actinomycetes</taxon>
        <taxon>Micrococcales</taxon>
        <taxon>Microbacteriaceae</taxon>
        <taxon>Plantibacter</taxon>
    </lineage>
</organism>
<evidence type="ECO:0000256" key="1">
    <source>
        <dbReference type="SAM" id="SignalP"/>
    </source>
</evidence>
<dbReference type="Pfam" id="PF08310">
    <property type="entry name" value="LGFP"/>
    <property type="match status" value="8"/>
</dbReference>
<sequence length="744" mass="74987">MKRSFIAVAAVIALLVSGLTLGAAPEQAAAADARDFNPGNIISDDLFFDGGQMSAPQVQAFLNSRVSSCRSGYTCLKDYRQITPNRGAVSGRCGAYTGGNESAADIIARVGAACGISQKALIVLLEKEQSLITDDWPSARQYRSAMGYGCPDTADCDTEYYGFFNQVYAAALQFKNYAANPTRWNHIAGRVNSIRFNPNANCGSSAVYIQNQATAGLYNYTPYQPNASALANLYGTGDGCGAYGNRNFWRIFTDWFGPTTSRGAMAIDNAYQNAGGVNGYLGAAVTGYNAITANGGGIVRGFAGGAIAWSAPLGAYALSGDIRNYYNTRGGVSGALGWPASDMNTVTANGGGKVQAFAGGAVAYSAAGGFTILGSIRTHFNQLGGIGGSFGWPVSEEICASGTCRQEFQGGLVYNSASYGSRSVSGAMLTAYKAAGGMGGTLGLPVTSAIAIADNGGGTVQAFEKGAITIATNGAAQLLQGDVRNAFNASGGIAGPLGWPTGAQSCGGDGTCTQAFAGGSVIFSAAKGGFSIPTSIMTPYTAAGGTTGSLGWPQTGPIPLNGGIVQAFEGGAIAWNASTGGFPIQGVVRTFFNARGGIGGSLGWPTGAASCVSGVCTQSFQGGVVVVQSDGTGAVLQPQIAAAYTQAGGQSGALGAPTGSSVAISGSTSGWVNAFVNGAIAWTATTGAAVLTGEIRAFYNTKGGVTGPLGWPTANQTCTGDGTCTQTFQGGTIQWSPATGGSVK</sequence>
<reference evidence="2 3" key="1">
    <citation type="submission" date="2017-04" db="EMBL/GenBank/DDBJ databases">
        <authorList>
            <person name="Varghese N."/>
            <person name="Submissions S."/>
        </authorList>
    </citation>
    <scope>NUCLEOTIDE SEQUENCE [LARGE SCALE GENOMIC DNA]</scope>
    <source>
        <strain evidence="2 3">VKM Ac-1784</strain>
    </source>
</reference>
<dbReference type="Proteomes" id="UP000194464">
    <property type="component" value="Unassembled WGS sequence"/>
</dbReference>
<evidence type="ECO:0000313" key="3">
    <source>
        <dbReference type="Proteomes" id="UP000194464"/>
    </source>
</evidence>
<dbReference type="EMBL" id="FXWJ01000003">
    <property type="protein sequence ID" value="SMQ70717.1"/>
    <property type="molecule type" value="Genomic_DNA"/>
</dbReference>
<dbReference type="RefSeq" id="WP_086474059.1">
    <property type="nucleotide sequence ID" value="NZ_FXWJ01000003.1"/>
</dbReference>
<evidence type="ECO:0000313" key="2">
    <source>
        <dbReference type="EMBL" id="SMQ70717.1"/>
    </source>
</evidence>
<feature type="signal peptide" evidence="1">
    <location>
        <begin position="1"/>
        <end position="23"/>
    </location>
</feature>
<feature type="chain" id="PRO_5046292265" evidence="1">
    <location>
        <begin position="24"/>
        <end position="744"/>
    </location>
</feature>
<protein>
    <submittedName>
        <fullName evidence="2">LGFP repeat-containing protein</fullName>
    </submittedName>
</protein>